<dbReference type="EMBL" id="FNLM01000034">
    <property type="protein sequence ID" value="SDU69548.1"/>
    <property type="molecule type" value="Genomic_DNA"/>
</dbReference>
<evidence type="ECO:0008006" key="3">
    <source>
        <dbReference type="Google" id="ProtNLM"/>
    </source>
</evidence>
<dbReference type="STRING" id="158898.SAMN04488548_1343400"/>
<dbReference type="SUPFAM" id="SSF159245">
    <property type="entry name" value="AttH-like"/>
    <property type="match status" value="1"/>
</dbReference>
<gene>
    <name evidence="1" type="ORF">SAMN04488548_1343400</name>
</gene>
<organism evidence="1 2">
    <name type="scientific">Gordonia westfalica</name>
    <dbReference type="NCBI Taxonomy" id="158898"/>
    <lineage>
        <taxon>Bacteria</taxon>
        <taxon>Bacillati</taxon>
        <taxon>Actinomycetota</taxon>
        <taxon>Actinomycetes</taxon>
        <taxon>Mycobacteriales</taxon>
        <taxon>Gordoniaceae</taxon>
        <taxon>Gordonia</taxon>
    </lineage>
</organism>
<sequence>MNSTGTANSPTQLLHGDNPFRVNPDADLLHGVPIDVPGWSETMFFHIWSPAQEVGVFIHCGRWPDDPDLWWAQVIAMLPDGRLLVDRSWGRAPDDRGPATGNLRVTCVEPLRAWRLTFDGAGEKTDLGRMATGASGAGPARAFAFDIDIEAAAPVWDMHGALGIHDLSWAALHHTQGFRAVGSLRAGAESWDIQGVAARDHSSGPRDVGRLGGLHFFVVVFPDTGRVANGLVNWRVDGTVDHRVFTVFGPAGAETGGDVHCTGLDDFRTHEPRQISLRMTTEDGPFELEGERLHGYTLTFLAPNENINGVARDTEHDALVITQSTVRVTAPDGDVGYGVFERDYRPSQLPSPEER</sequence>
<dbReference type="OrthoDB" id="4507307at2"/>
<protein>
    <recommendedName>
        <fullName evidence="3">Hydroxyneurosporene synthase (CrtC)</fullName>
    </recommendedName>
</protein>
<name>A0A1H2KM77_9ACTN</name>
<evidence type="ECO:0000313" key="1">
    <source>
        <dbReference type="EMBL" id="SDU69548.1"/>
    </source>
</evidence>
<reference evidence="1 2" key="1">
    <citation type="submission" date="2016-10" db="EMBL/GenBank/DDBJ databases">
        <authorList>
            <person name="de Groot N.N."/>
        </authorList>
    </citation>
    <scope>NUCLEOTIDE SEQUENCE [LARGE SCALE GENOMIC DNA]</scope>
    <source>
        <strain evidence="1 2">DSM 44215</strain>
    </source>
</reference>
<dbReference type="Proteomes" id="UP000183180">
    <property type="component" value="Unassembled WGS sequence"/>
</dbReference>
<accession>A0A1H2KM77</accession>
<evidence type="ECO:0000313" key="2">
    <source>
        <dbReference type="Proteomes" id="UP000183180"/>
    </source>
</evidence>
<dbReference type="AlphaFoldDB" id="A0A1H2KM77"/>
<proteinExistence type="predicted"/>